<evidence type="ECO:0000256" key="1">
    <source>
        <dbReference type="SAM" id="SignalP"/>
    </source>
</evidence>
<dbReference type="InterPro" id="IPR026444">
    <property type="entry name" value="Secre_tail"/>
</dbReference>
<dbReference type="Proteomes" id="UP000075663">
    <property type="component" value="Unassembled WGS sequence"/>
</dbReference>
<feature type="chain" id="PRO_5007575318" description="Secretion system C-terminal sorting domain-containing protein" evidence="1">
    <location>
        <begin position="24"/>
        <end position="660"/>
    </location>
</feature>
<dbReference type="Pfam" id="PF18962">
    <property type="entry name" value="Por_Secre_tail"/>
    <property type="match status" value="1"/>
</dbReference>
<dbReference type="Pfam" id="PF14307">
    <property type="entry name" value="Glyco_tran_WbsX"/>
    <property type="match status" value="1"/>
</dbReference>
<gene>
    <name evidence="3" type="ORF">AWW67_02460</name>
</gene>
<reference evidence="3 4" key="1">
    <citation type="submission" date="2016-01" db="EMBL/GenBank/DDBJ databases">
        <title>Genome sequencing of Roseivirga seohaensis SW-152.</title>
        <authorList>
            <person name="Selvaratnam C."/>
            <person name="Thevarajoo S."/>
            <person name="Goh K.M."/>
            <person name="Ee R."/>
            <person name="Chan K.-G."/>
            <person name="Chong C.S."/>
        </authorList>
    </citation>
    <scope>NUCLEOTIDE SEQUENCE [LARGE SCALE GENOMIC DNA]</scope>
    <source>
        <strain evidence="3 4">SW-152</strain>
    </source>
</reference>
<accession>A0A150XZ54</accession>
<dbReference type="InterPro" id="IPR032719">
    <property type="entry name" value="WbsX"/>
</dbReference>
<dbReference type="NCBIfam" id="TIGR04183">
    <property type="entry name" value="Por_Secre_tail"/>
    <property type="match status" value="1"/>
</dbReference>
<dbReference type="Gene3D" id="3.20.20.80">
    <property type="entry name" value="Glycosidases"/>
    <property type="match status" value="1"/>
</dbReference>
<organism evidence="3 4">
    <name type="scientific">Roseivirga seohaensis</name>
    <dbReference type="NCBI Taxonomy" id="1914963"/>
    <lineage>
        <taxon>Bacteria</taxon>
        <taxon>Pseudomonadati</taxon>
        <taxon>Bacteroidota</taxon>
        <taxon>Cytophagia</taxon>
        <taxon>Cytophagales</taxon>
        <taxon>Roseivirgaceae</taxon>
        <taxon>Roseivirga</taxon>
    </lineage>
</organism>
<name>A0A150XZ54_9BACT</name>
<protein>
    <recommendedName>
        <fullName evidence="2">Secretion system C-terminal sorting domain-containing protein</fullName>
    </recommendedName>
</protein>
<keyword evidence="1" id="KW-0732">Signal</keyword>
<dbReference type="EMBL" id="LRPB01000023">
    <property type="protein sequence ID" value="KYG83998.1"/>
    <property type="molecule type" value="Genomic_DNA"/>
</dbReference>
<dbReference type="Gene3D" id="2.60.40.4070">
    <property type="match status" value="1"/>
</dbReference>
<feature type="domain" description="Secretion system C-terminal sorting" evidence="2">
    <location>
        <begin position="582"/>
        <end position="656"/>
    </location>
</feature>
<sequence>MKNNFFLIYLLAAFSSFSNSLHAQEYDIGVIYMPFWQNNTAPDPFNVTGPWIPYPYFAQASGANQVLNIGGNTVDIQQTILRSHWKMIDDYDSYLINNGITGNWDHYSQTSIPKPIWYADNPDYSGYGFNDSPAYWYNENAPQVTSKQAQLMKSYDIDFVIYNWFWNYCECGDPNYLSGSLDPLRWRTYWDAGMRNWLDPNFQDHGLDLAIYWSAEFTKLVSPDQNPDGSVTGGNPNGADGFFGAGLGLDKMLTEMAKYMNMSGGKYKTKNGENVLYVNWQALYDFMNDSGVASHSFFTGHNSSTTTRMAHFLGQINSLLYTKTSKYIYFVAMVSEPYNINDNYDYSGARKAWMIDDPISGGFDAITSYNYRSYEYSDLYKLNTGIRVVPDWTYNYNRMKSAYNKNYKYYLNTNGQTLSSSSTKYQVPVTEGWNKSSFNMAVAGPNGTGNSYIWLDSHLDSADQNFAGLEANQFKRSVWDNANSTPAQYSGALSTAKSWIDAYPSTTDNTVILCCWNEHAEGTVIEPTFAWGYDYLQKIKDVFGDVLEEDPEPPGPPLKAADSFFNLKPNEIPTELIIGQNYPNPFKEITSITYGVPSEGKVEVQVFDTNNRLVIVLVNETKSAGMHTVEWDASTNKSGIYIGQIIHNGVQKTIKMVLTK</sequence>
<evidence type="ECO:0000259" key="2">
    <source>
        <dbReference type="Pfam" id="PF18962"/>
    </source>
</evidence>
<dbReference type="RefSeq" id="WP_062300817.1">
    <property type="nucleotide sequence ID" value="NZ_LRPB01000023.1"/>
</dbReference>
<proteinExistence type="predicted"/>
<evidence type="ECO:0000313" key="4">
    <source>
        <dbReference type="Proteomes" id="UP000075663"/>
    </source>
</evidence>
<feature type="signal peptide" evidence="1">
    <location>
        <begin position="1"/>
        <end position="23"/>
    </location>
</feature>
<evidence type="ECO:0000313" key="3">
    <source>
        <dbReference type="EMBL" id="KYG83998.1"/>
    </source>
</evidence>
<dbReference type="AlphaFoldDB" id="A0A150XZ54"/>
<dbReference type="STRING" id="1914963.AWW67_02460"/>
<comment type="caution">
    <text evidence="3">The sequence shown here is derived from an EMBL/GenBank/DDBJ whole genome shotgun (WGS) entry which is preliminary data.</text>
</comment>